<evidence type="ECO:0000313" key="13">
    <source>
        <dbReference type="Proteomes" id="UP000037267"/>
    </source>
</evidence>
<dbReference type="Proteomes" id="UP000037267">
    <property type="component" value="Unassembled WGS sequence"/>
</dbReference>
<dbReference type="Pfam" id="PF13307">
    <property type="entry name" value="Helicase_C_2"/>
    <property type="match status" value="1"/>
</dbReference>
<evidence type="ECO:0000256" key="5">
    <source>
        <dbReference type="ARBA" id="ARBA00022840"/>
    </source>
</evidence>
<comment type="similarity">
    <text evidence="10">Belongs to the helicase family. DinG subfamily.</text>
</comment>
<keyword evidence="13" id="KW-1185">Reference proteome</keyword>
<keyword evidence="8" id="KW-0238">DNA-binding</keyword>
<keyword evidence="2" id="KW-0547">Nucleotide-binding</keyword>
<comment type="caution">
    <text evidence="12">The sequence shown here is derived from an EMBL/GenBank/DDBJ whole genome shotgun (WGS) entry which is preliminary data.</text>
</comment>
<keyword evidence="1" id="KW-0479">Metal-binding</keyword>
<dbReference type="GO" id="GO:0043139">
    <property type="term" value="F:5'-3' DNA helicase activity"/>
    <property type="evidence" value="ECO:0007669"/>
    <property type="project" value="UniProtKB-EC"/>
</dbReference>
<keyword evidence="3" id="KW-0378">Hydrolase</keyword>
<dbReference type="EMBL" id="LGSS01000011">
    <property type="protein sequence ID" value="KNF07858.1"/>
    <property type="molecule type" value="Genomic_DNA"/>
</dbReference>
<dbReference type="PROSITE" id="PS51193">
    <property type="entry name" value="HELICASE_ATP_BIND_2"/>
    <property type="match status" value="1"/>
</dbReference>
<dbReference type="PATRIC" id="fig|1503.3.peg.187"/>
<sequence length="786" mass="92116">MLSENTIKISVRNLVEFVLRSGDLNVRFMSANRALEGTKAHQKVQKNAGENYKSEVHLSYALEYGGFVFIVEGRADGIVHIDDKVLIDEIKSTTRPLESIDENYNSLHWAQAKCYGYIYGRQNNLKEISIQLTYFNIDTEEVKYLEKEFKIDELELFFYDLVDKYVVWANLTNEISKKRDESIRALTFPFESYRKGQRELAISVYKTILDKKKLFVQAPTGIGKTISTIFPTVKAIGEGITSKIFYLTAKTIARQVAEEAFNVMTKKGLYIKTITLTAKEKICFKDETICNPENCEYAKGHFNRVNEAVLDVLKSENIITRDIVEIYARKYKVCPFEFSLDLSLWTDCIICDYNYAFDPRASLKRFFEEESEGYTFLIDECHNLVDRARDMFSAELNKKKFLEMRNIFKNIDLNIYKSLSKINSFMNQTRKKCEDKGYFIDSEEELELYPLLRMFIIRAEEWIINNEQEDGHKELLELYFEVMSFLRISELYDDKFVTYGEKEDRDVRIKLFCLDPSCLLEETMKKVRSTILFSATLTPLKYFRYILGGNDEDYTIKLASPFAKDNLCIAIVNNISTRYTDRDKTYDIIIEYIKLIISQKLGNYFVFFPSYKYMKEVYMRFTEKYPSINCVYQDFNMKENEKEDFINMFEENPKNELVAFVVLGGIFSEGIDLKGNKLIGSIIIGVGLPQICLERNIIREYFNSKNNMGYEYAYMYPGMNKVLQGAGRVIRSERDKGIIILIDDRFSQSKYRSLFPNEWTHNVTIKSPYHAEHLIDKFWKENSCEK</sequence>
<dbReference type="PANTHER" id="PTHR11472">
    <property type="entry name" value="DNA REPAIR DEAD HELICASE RAD3/XP-D SUBFAMILY MEMBER"/>
    <property type="match status" value="1"/>
</dbReference>
<dbReference type="GO" id="GO:0003677">
    <property type="term" value="F:DNA binding"/>
    <property type="evidence" value="ECO:0007669"/>
    <property type="project" value="UniProtKB-KW"/>
</dbReference>
<dbReference type="InterPro" id="IPR045028">
    <property type="entry name" value="DinG/Rad3-like"/>
</dbReference>
<evidence type="ECO:0000256" key="10">
    <source>
        <dbReference type="ARBA" id="ARBA00038058"/>
    </source>
</evidence>
<dbReference type="OrthoDB" id="9765586at2"/>
<dbReference type="RefSeq" id="WP_050355771.1">
    <property type="nucleotide sequence ID" value="NZ_LGSS01000011.1"/>
</dbReference>
<dbReference type="InterPro" id="IPR010614">
    <property type="entry name" value="RAD3-like_helicase_DEAD"/>
</dbReference>
<dbReference type="InterPro" id="IPR042493">
    <property type="entry name" value="XPD_DNA_FeS"/>
</dbReference>
<dbReference type="AlphaFoldDB" id="A0A0L0W8F9"/>
<evidence type="ECO:0000259" key="11">
    <source>
        <dbReference type="PROSITE" id="PS51193"/>
    </source>
</evidence>
<evidence type="ECO:0000256" key="8">
    <source>
        <dbReference type="ARBA" id="ARBA00023125"/>
    </source>
</evidence>
<name>A0A0L0W8F9_GOTPU</name>
<dbReference type="Gene3D" id="3.40.50.300">
    <property type="entry name" value="P-loop containing nucleotide triphosphate hydrolases"/>
    <property type="match status" value="2"/>
</dbReference>
<dbReference type="Pfam" id="PF00270">
    <property type="entry name" value="DEAD"/>
    <property type="match status" value="1"/>
</dbReference>
<evidence type="ECO:0000313" key="12">
    <source>
        <dbReference type="EMBL" id="KNF07858.1"/>
    </source>
</evidence>
<feature type="domain" description="Helicase ATP-binding" evidence="11">
    <location>
        <begin position="183"/>
        <end position="443"/>
    </location>
</feature>
<dbReference type="Gene3D" id="3.90.320.10">
    <property type="match status" value="1"/>
</dbReference>
<keyword evidence="6" id="KW-0408">Iron</keyword>
<dbReference type="InterPro" id="IPR027417">
    <property type="entry name" value="P-loop_NTPase"/>
</dbReference>
<dbReference type="InterPro" id="IPR006555">
    <property type="entry name" value="ATP-dep_Helicase_C"/>
</dbReference>
<proteinExistence type="inferred from homology"/>
<dbReference type="Pfam" id="PF06733">
    <property type="entry name" value="DEAD_2"/>
    <property type="match status" value="1"/>
</dbReference>
<dbReference type="Gene3D" id="1.10.275.40">
    <property type="match status" value="1"/>
</dbReference>
<gene>
    <name evidence="12" type="ORF">CLPU_11c00260</name>
</gene>
<dbReference type="STRING" id="1503.CLPU_11c00260"/>
<keyword evidence="4 12" id="KW-0347">Helicase</keyword>
<dbReference type="GO" id="GO:0046872">
    <property type="term" value="F:metal ion binding"/>
    <property type="evidence" value="ECO:0007669"/>
    <property type="project" value="UniProtKB-KW"/>
</dbReference>
<dbReference type="PANTHER" id="PTHR11472:SF34">
    <property type="entry name" value="REGULATOR OF TELOMERE ELONGATION HELICASE 1"/>
    <property type="match status" value="1"/>
</dbReference>
<evidence type="ECO:0000256" key="4">
    <source>
        <dbReference type="ARBA" id="ARBA00022806"/>
    </source>
</evidence>
<organism evidence="12 13">
    <name type="scientific">Gottschalkia purinilytica</name>
    <name type="common">Clostridium purinilyticum</name>
    <dbReference type="NCBI Taxonomy" id="1503"/>
    <lineage>
        <taxon>Bacteria</taxon>
        <taxon>Bacillati</taxon>
        <taxon>Bacillota</taxon>
        <taxon>Tissierellia</taxon>
        <taxon>Tissierellales</taxon>
        <taxon>Gottschalkiaceae</taxon>
        <taxon>Gottschalkia</taxon>
    </lineage>
</organism>
<dbReference type="GO" id="GO:0051539">
    <property type="term" value="F:4 iron, 4 sulfur cluster binding"/>
    <property type="evidence" value="ECO:0007669"/>
    <property type="project" value="UniProtKB-KW"/>
</dbReference>
<keyword evidence="9" id="KW-0413">Isomerase</keyword>
<dbReference type="GO" id="GO:0005524">
    <property type="term" value="F:ATP binding"/>
    <property type="evidence" value="ECO:0007669"/>
    <property type="project" value="UniProtKB-KW"/>
</dbReference>
<evidence type="ECO:0000256" key="6">
    <source>
        <dbReference type="ARBA" id="ARBA00023004"/>
    </source>
</evidence>
<accession>A0A0L0W8F9</accession>
<evidence type="ECO:0000256" key="1">
    <source>
        <dbReference type="ARBA" id="ARBA00022723"/>
    </source>
</evidence>
<evidence type="ECO:0000256" key="3">
    <source>
        <dbReference type="ARBA" id="ARBA00022801"/>
    </source>
</evidence>
<dbReference type="GO" id="GO:0016818">
    <property type="term" value="F:hydrolase activity, acting on acid anhydrides, in phosphorus-containing anhydrides"/>
    <property type="evidence" value="ECO:0007669"/>
    <property type="project" value="InterPro"/>
</dbReference>
<dbReference type="SUPFAM" id="SSF52540">
    <property type="entry name" value="P-loop containing nucleoside triphosphate hydrolases"/>
    <property type="match status" value="2"/>
</dbReference>
<dbReference type="Gene3D" id="1.10.30.20">
    <property type="entry name" value="Bacterial XPD DNA helicase, FeS cluster domain"/>
    <property type="match status" value="1"/>
</dbReference>
<dbReference type="InterPro" id="IPR011545">
    <property type="entry name" value="DEAD/DEAH_box_helicase_dom"/>
</dbReference>
<evidence type="ECO:0000256" key="2">
    <source>
        <dbReference type="ARBA" id="ARBA00022741"/>
    </source>
</evidence>
<keyword evidence="5" id="KW-0067">ATP-binding</keyword>
<dbReference type="InterPro" id="IPR014013">
    <property type="entry name" value="Helic_SF1/SF2_ATP-bd_DinG/Rad3"/>
</dbReference>
<evidence type="ECO:0000256" key="7">
    <source>
        <dbReference type="ARBA" id="ARBA00023014"/>
    </source>
</evidence>
<dbReference type="InterPro" id="IPR011604">
    <property type="entry name" value="PDDEXK-like_dom_sf"/>
</dbReference>
<protein>
    <submittedName>
        <fullName evidence="12">Rad3-like DNA helicase</fullName>
    </submittedName>
</protein>
<keyword evidence="7" id="KW-0411">Iron-sulfur</keyword>
<reference evidence="13" key="1">
    <citation type="submission" date="2015-07" db="EMBL/GenBank/DDBJ databases">
        <title>Draft genome sequence of the purine-degrading Gottschalkia purinilyticum DSM 1384 (formerly Clostridium purinilyticum).</title>
        <authorList>
            <person name="Poehlein A."/>
            <person name="Schiel-Bengelsdorf B."/>
            <person name="Bengelsdorf F.R."/>
            <person name="Daniel R."/>
            <person name="Duerre P."/>
        </authorList>
    </citation>
    <scope>NUCLEOTIDE SEQUENCE [LARGE SCALE GENOMIC DNA]</scope>
    <source>
        <strain evidence="13">DSM 1384</strain>
    </source>
</reference>
<dbReference type="GO" id="GO:0006281">
    <property type="term" value="P:DNA repair"/>
    <property type="evidence" value="ECO:0007669"/>
    <property type="project" value="UniProtKB-KW"/>
</dbReference>
<dbReference type="SMART" id="SM00491">
    <property type="entry name" value="HELICc2"/>
    <property type="match status" value="1"/>
</dbReference>
<evidence type="ECO:0000256" key="9">
    <source>
        <dbReference type="ARBA" id="ARBA00023235"/>
    </source>
</evidence>